<gene>
    <name evidence="8" type="ORF">Q8F55_005865</name>
</gene>
<evidence type="ECO:0000256" key="3">
    <source>
        <dbReference type="ARBA" id="ARBA00029814"/>
    </source>
</evidence>
<feature type="compositionally biased region" description="Basic and acidic residues" evidence="6">
    <location>
        <begin position="97"/>
        <end position="110"/>
    </location>
</feature>
<feature type="region of interest" description="Disordered" evidence="6">
    <location>
        <begin position="316"/>
        <end position="354"/>
    </location>
</feature>
<keyword evidence="9" id="KW-1185">Reference proteome</keyword>
<dbReference type="EMBL" id="JBBXJM010000004">
    <property type="protein sequence ID" value="KAL1409041.1"/>
    <property type="molecule type" value="Genomic_DNA"/>
</dbReference>
<evidence type="ECO:0000256" key="1">
    <source>
        <dbReference type="ARBA" id="ARBA00012089"/>
    </source>
</evidence>
<sequence>MAASSSELRLPGVKHKVICLVSGGKDSCFNLMHVVANGHEVVATGTLTPPPSVDELDSHMYQSVGTSMPPLIAKALGLPHFSRVIRGKAVEQGAEYGSRERGGEGSGREGDETEDLTALLKDILVAHPDATAVASGAILSNYQRLRIEHVCQRLGLTSLAYLWQSKQLPLVSSMINSGLDAILVKVAGVGLGEKHVGKSLAQLFPHLARLEAMYGAHPAGEGGEYESLTLDTPLFSHRLRIVRSEVILTDPEPSPVAYLRIDEADLVPKEGWTRPSVAELRVLLGLADDVPGREDLDEEGLELLDDIGDNVAIQAGEGASASEPQRGTNDESGEVIDNQPRGQGGSDHRDGDGVSVRFGRHEQWFAVTATGSTRDGQDVGQELTQCFEAIKAQLALHNLSLPLQATHVTLLLSSMTFFPVANAAYVQNFGTSPPSRATVAVPLPQGERVRVEVVGFDDVVAHSGHKVGDRSALHVQSASYWAPANIGPYSQAVTVDGRLHIAGQIPLRPASLTLPEYPVAPGSPYPHEAALALQHTRRIIDALKDPNATGGGWQGWGEGAVAWFHKPKGAGAEGPWVSAEAYKLWAAQNNFTGAPVAFVGASELPRNALVEYQTSLHTGRKGYTGYAPEKLGVISDFDEGYHVDLKGIYSKGETRGAYWETAYAPAGLKGGRAVIFLPDTQGIQELDTFAELAEVLSRAVTLRVYHRTFVSPENEPLIKKAVANGRNWTGIPVTEVRDIHGREYPLAIEVFSA</sequence>
<feature type="region of interest" description="Disordered" evidence="6">
    <location>
        <begin position="93"/>
        <end position="112"/>
    </location>
</feature>
<comment type="catalytic activity">
    <reaction evidence="5">
        <text>diphthine-[translation elongation factor 2] + NH4(+) + ATP = diphthamide-[translation elongation factor 2] + AMP + diphosphate + H(+)</text>
        <dbReference type="Rhea" id="RHEA:19753"/>
        <dbReference type="Rhea" id="RHEA-COMP:10172"/>
        <dbReference type="Rhea" id="RHEA-COMP:10174"/>
        <dbReference type="ChEBI" id="CHEBI:15378"/>
        <dbReference type="ChEBI" id="CHEBI:16692"/>
        <dbReference type="ChEBI" id="CHEBI:28938"/>
        <dbReference type="ChEBI" id="CHEBI:30616"/>
        <dbReference type="ChEBI" id="CHEBI:33019"/>
        <dbReference type="ChEBI" id="CHEBI:82696"/>
        <dbReference type="ChEBI" id="CHEBI:456215"/>
        <dbReference type="EC" id="6.3.1.14"/>
    </reaction>
</comment>
<name>A0ABR3Q306_9TREE</name>
<feature type="domain" description="Diphthamide synthase" evidence="7">
    <location>
        <begin position="106"/>
        <end position="245"/>
    </location>
</feature>
<dbReference type="SUPFAM" id="SSF55298">
    <property type="entry name" value="YjgF-like"/>
    <property type="match status" value="2"/>
</dbReference>
<dbReference type="RefSeq" id="XP_069208985.1">
    <property type="nucleotide sequence ID" value="XM_069354343.1"/>
</dbReference>
<dbReference type="Pfam" id="PF01902">
    <property type="entry name" value="Diphthami_syn_2"/>
    <property type="match status" value="2"/>
</dbReference>
<dbReference type="PANTHER" id="PTHR12196:SF2">
    <property type="entry name" value="DIPHTHINE--AMMONIA LIGASE"/>
    <property type="match status" value="1"/>
</dbReference>
<dbReference type="EC" id="6.3.1.14" evidence="1"/>
<dbReference type="GeneID" id="95986908"/>
<evidence type="ECO:0000256" key="5">
    <source>
        <dbReference type="ARBA" id="ARBA00048108"/>
    </source>
</evidence>
<evidence type="ECO:0000256" key="6">
    <source>
        <dbReference type="SAM" id="MobiDB-lite"/>
    </source>
</evidence>
<feature type="domain" description="Diphthamide synthase" evidence="7">
    <location>
        <begin position="16"/>
        <end position="92"/>
    </location>
</feature>
<reference evidence="8 9" key="1">
    <citation type="submission" date="2023-08" db="EMBL/GenBank/DDBJ databases">
        <title>Annotated Genome Sequence of Vanrija albida AlHP1.</title>
        <authorList>
            <person name="Herzog R."/>
        </authorList>
    </citation>
    <scope>NUCLEOTIDE SEQUENCE [LARGE SCALE GENOMIC DNA]</scope>
    <source>
        <strain evidence="8 9">AlHP1</strain>
    </source>
</reference>
<dbReference type="NCBIfam" id="TIGR00290">
    <property type="entry name" value="MJ0570_dom"/>
    <property type="match status" value="1"/>
</dbReference>
<accession>A0ABR3Q306</accession>
<evidence type="ECO:0000313" key="8">
    <source>
        <dbReference type="EMBL" id="KAL1409041.1"/>
    </source>
</evidence>
<dbReference type="InterPro" id="IPR030662">
    <property type="entry name" value="DPH6/MJ0570"/>
</dbReference>
<dbReference type="SUPFAM" id="SSF52402">
    <property type="entry name" value="Adenine nucleotide alpha hydrolases-like"/>
    <property type="match status" value="1"/>
</dbReference>
<dbReference type="Proteomes" id="UP001565368">
    <property type="component" value="Unassembled WGS sequence"/>
</dbReference>
<dbReference type="InterPro" id="IPR035959">
    <property type="entry name" value="RutC-like_sf"/>
</dbReference>
<dbReference type="Gene3D" id="3.90.1490.10">
    <property type="entry name" value="putative n-type atp pyrophosphatase, domain 2"/>
    <property type="match status" value="1"/>
</dbReference>
<evidence type="ECO:0000256" key="2">
    <source>
        <dbReference type="ARBA" id="ARBA00018426"/>
    </source>
</evidence>
<dbReference type="PANTHER" id="PTHR12196">
    <property type="entry name" value="DOMAIN OF UNKNOWN FUNCTION 71 DUF71 -CONTAINING PROTEIN"/>
    <property type="match status" value="1"/>
</dbReference>
<organism evidence="8 9">
    <name type="scientific">Vanrija albida</name>
    <dbReference type="NCBI Taxonomy" id="181172"/>
    <lineage>
        <taxon>Eukaryota</taxon>
        <taxon>Fungi</taxon>
        <taxon>Dikarya</taxon>
        <taxon>Basidiomycota</taxon>
        <taxon>Agaricomycotina</taxon>
        <taxon>Tremellomycetes</taxon>
        <taxon>Trichosporonales</taxon>
        <taxon>Trichosporonaceae</taxon>
        <taxon>Vanrija</taxon>
    </lineage>
</organism>
<comment type="caution">
    <text evidence="8">The sequence shown here is derived from an EMBL/GenBank/DDBJ whole genome shotgun (WGS) entry which is preliminary data.</text>
</comment>
<dbReference type="CDD" id="cd01994">
    <property type="entry name" value="AANH_PF0828-like"/>
    <property type="match status" value="1"/>
</dbReference>
<dbReference type="Gene3D" id="3.40.50.620">
    <property type="entry name" value="HUPs"/>
    <property type="match status" value="1"/>
</dbReference>
<dbReference type="InterPro" id="IPR002761">
    <property type="entry name" value="Diphthami_syn_dom"/>
</dbReference>
<evidence type="ECO:0000256" key="4">
    <source>
        <dbReference type="ARBA" id="ARBA00031552"/>
    </source>
</evidence>
<evidence type="ECO:0000259" key="7">
    <source>
        <dbReference type="Pfam" id="PF01902"/>
    </source>
</evidence>
<dbReference type="Gene3D" id="3.30.1330.40">
    <property type="entry name" value="RutC-like"/>
    <property type="match status" value="2"/>
</dbReference>
<protein>
    <recommendedName>
        <fullName evidence="2">Diphthine--ammonia ligase</fullName>
        <ecNumber evidence="1">6.3.1.14</ecNumber>
    </recommendedName>
    <alternativeName>
        <fullName evidence="3">Diphthamide synthase</fullName>
    </alternativeName>
    <alternativeName>
        <fullName evidence="4">Diphthamide synthetase</fullName>
    </alternativeName>
</protein>
<proteinExistence type="predicted"/>
<dbReference type="InterPro" id="IPR014729">
    <property type="entry name" value="Rossmann-like_a/b/a_fold"/>
</dbReference>
<evidence type="ECO:0000313" key="9">
    <source>
        <dbReference type="Proteomes" id="UP001565368"/>
    </source>
</evidence>